<protein>
    <submittedName>
        <fullName evidence="2">Uncharacterized protein</fullName>
    </submittedName>
</protein>
<accession>A0A2G5HMT7</accession>
<evidence type="ECO:0000256" key="1">
    <source>
        <dbReference type="SAM" id="SignalP"/>
    </source>
</evidence>
<dbReference type="PROSITE" id="PS51257">
    <property type="entry name" value="PROKAR_LIPOPROTEIN"/>
    <property type="match status" value="1"/>
</dbReference>
<dbReference type="OrthoDB" id="3642406at2759"/>
<gene>
    <name evidence="2" type="ORF">CB0940_03967</name>
</gene>
<evidence type="ECO:0000313" key="2">
    <source>
        <dbReference type="EMBL" id="PIA93522.1"/>
    </source>
</evidence>
<keyword evidence="1" id="KW-0732">Signal</keyword>
<evidence type="ECO:0000313" key="3">
    <source>
        <dbReference type="Proteomes" id="UP000230605"/>
    </source>
</evidence>
<sequence>MSLRSALLILALIPLGTMASCPQPSASTTRPRMDGSDVLAYPSAGGYVRKHLTRVELDWLELTFDPAAENDFVYLNASQADAEPNQEEAFALRLMHLGGRWWKSRTYFNHHFREAEWPYGHHFPPDLDIGYPSSGGVLVLRTFAEIRLTAVTYLTFHQRSPRATGIC</sequence>
<name>A0A2G5HMT7_CERBT</name>
<reference evidence="2 3" key="1">
    <citation type="submission" date="2015-10" db="EMBL/GenBank/DDBJ databases">
        <title>The cercosporin biosynthetic gene cluster was horizontally transferred to several fungal lineages and shown to be expanded in Cercospora beticola based on microsynteny with recipient genomes.</title>
        <authorList>
            <person name="De Jonge R."/>
            <person name="Ebert M.K."/>
            <person name="Suttle J.C."/>
            <person name="Jurick Ii W.M."/>
            <person name="Secor G.A."/>
            <person name="Thomma B.P."/>
            <person name="Van De Peer Y."/>
            <person name="Bolton M.D."/>
        </authorList>
    </citation>
    <scope>NUCLEOTIDE SEQUENCE [LARGE SCALE GENOMIC DNA]</scope>
    <source>
        <strain evidence="2 3">09-40</strain>
    </source>
</reference>
<dbReference type="Proteomes" id="UP000230605">
    <property type="component" value="Chromosome 4"/>
</dbReference>
<organism evidence="2 3">
    <name type="scientific">Cercospora beticola</name>
    <name type="common">Sugarbeet leaf spot fungus</name>
    <dbReference type="NCBI Taxonomy" id="122368"/>
    <lineage>
        <taxon>Eukaryota</taxon>
        <taxon>Fungi</taxon>
        <taxon>Dikarya</taxon>
        <taxon>Ascomycota</taxon>
        <taxon>Pezizomycotina</taxon>
        <taxon>Dothideomycetes</taxon>
        <taxon>Dothideomycetidae</taxon>
        <taxon>Mycosphaerellales</taxon>
        <taxon>Mycosphaerellaceae</taxon>
        <taxon>Cercospora</taxon>
    </lineage>
</organism>
<feature type="signal peptide" evidence="1">
    <location>
        <begin position="1"/>
        <end position="19"/>
    </location>
</feature>
<feature type="chain" id="PRO_5013868800" evidence="1">
    <location>
        <begin position="20"/>
        <end position="167"/>
    </location>
</feature>
<dbReference type="AlphaFoldDB" id="A0A2G5HMT7"/>
<proteinExistence type="predicted"/>
<dbReference type="EMBL" id="LKMD01000105">
    <property type="protein sequence ID" value="PIA93522.1"/>
    <property type="molecule type" value="Genomic_DNA"/>
</dbReference>
<comment type="caution">
    <text evidence="2">The sequence shown here is derived from an EMBL/GenBank/DDBJ whole genome shotgun (WGS) entry which is preliminary data.</text>
</comment>